<dbReference type="GeneID" id="116308936"/>
<reference evidence="2" key="1">
    <citation type="submission" date="2025-08" db="UniProtKB">
        <authorList>
            <consortium name="RefSeq"/>
        </authorList>
    </citation>
    <scope>IDENTIFICATION</scope>
    <source>
        <tissue evidence="2">Tentacle</tissue>
    </source>
</reference>
<protein>
    <submittedName>
        <fullName evidence="2">Uncharacterized protein LOC116308936</fullName>
    </submittedName>
</protein>
<gene>
    <name evidence="2" type="primary">LOC116308936</name>
</gene>
<dbReference type="InParanoid" id="A0A6P8JG99"/>
<sequence length="285" mass="33584">MECKTVSMTLDVYGGRKHSDYRSKVVSKKIEDRKQEVSNLRTEELLDLTNGIDEPKGGKETLSKTLDEDSRLDSLEKAVEQNKIDQEKEMKEFNEWLDNGILEVMGEFEKYFDEADYSFKKENATEMDEVNKRLNQDKPTLKNNVEINYCQSYIGRVCWILQAIMYHIVLPDQFSEDWLYKVKDIEKDINDEDLLDDQERQEALERWVDLKEKLCWEPSIEKTLKMLQKEGNYMANPEGLTVEEAERVAEELNKQGRLRGRTSYEKVKKIIKMWKISTTLLQSLP</sequence>
<proteinExistence type="predicted"/>
<keyword evidence="1" id="KW-1185">Reference proteome</keyword>
<organism evidence="1 2">
    <name type="scientific">Actinia tenebrosa</name>
    <name type="common">Australian red waratah sea anemone</name>
    <dbReference type="NCBI Taxonomy" id="6105"/>
    <lineage>
        <taxon>Eukaryota</taxon>
        <taxon>Metazoa</taxon>
        <taxon>Cnidaria</taxon>
        <taxon>Anthozoa</taxon>
        <taxon>Hexacorallia</taxon>
        <taxon>Actiniaria</taxon>
        <taxon>Actiniidae</taxon>
        <taxon>Actinia</taxon>
    </lineage>
</organism>
<dbReference type="KEGG" id="aten:116308936"/>
<dbReference type="Proteomes" id="UP000515163">
    <property type="component" value="Unplaced"/>
</dbReference>
<evidence type="ECO:0000313" key="2">
    <source>
        <dbReference type="RefSeq" id="XP_031575315.1"/>
    </source>
</evidence>
<evidence type="ECO:0000313" key="1">
    <source>
        <dbReference type="Proteomes" id="UP000515163"/>
    </source>
</evidence>
<dbReference type="RefSeq" id="XP_031575315.1">
    <property type="nucleotide sequence ID" value="XM_031719455.1"/>
</dbReference>
<accession>A0A6P8JG99</accession>
<name>A0A6P8JG99_ACTTE</name>
<dbReference type="AlphaFoldDB" id="A0A6P8JG99"/>
<dbReference type="OrthoDB" id="5975666at2759"/>